<dbReference type="Pfam" id="PF01467">
    <property type="entry name" value="CTP_transf_like"/>
    <property type="match status" value="1"/>
</dbReference>
<dbReference type="InterPro" id="IPR014729">
    <property type="entry name" value="Rossmann-like_a/b/a_fold"/>
</dbReference>
<accession>A0A6A5CCE6</accession>
<dbReference type="VEuPathDB" id="AmoebaDB:FDP41_010273"/>
<dbReference type="GeneID" id="68117488"/>
<dbReference type="InterPro" id="IPR051182">
    <property type="entry name" value="Euk_NMN_adenylyltrnsfrase"/>
</dbReference>
<dbReference type="PANTHER" id="PTHR12039:SF0">
    <property type="entry name" value="NICOTINAMIDE-NUCLEOTIDE ADENYLYLTRANSFERASE"/>
    <property type="match status" value="1"/>
</dbReference>
<evidence type="ECO:0000313" key="2">
    <source>
        <dbReference type="EMBL" id="KAF0983208.1"/>
    </source>
</evidence>
<reference evidence="2 3" key="1">
    <citation type="journal article" date="2019" name="Sci. Rep.">
        <title>Nanopore sequencing improves the draft genome of the human pathogenic amoeba Naegleria fowleri.</title>
        <authorList>
            <person name="Liechti N."/>
            <person name="Schurch N."/>
            <person name="Bruggmann R."/>
            <person name="Wittwer M."/>
        </authorList>
    </citation>
    <scope>NUCLEOTIDE SEQUENCE [LARGE SCALE GENOMIC DNA]</scope>
    <source>
        <strain evidence="2 3">ATCC 30894</strain>
    </source>
</reference>
<dbReference type="RefSeq" id="XP_044567921.1">
    <property type="nucleotide sequence ID" value="XM_044700553.1"/>
</dbReference>
<dbReference type="OMA" id="RMHIETF"/>
<organism evidence="2 3">
    <name type="scientific">Naegleria fowleri</name>
    <name type="common">Brain eating amoeba</name>
    <dbReference type="NCBI Taxonomy" id="5763"/>
    <lineage>
        <taxon>Eukaryota</taxon>
        <taxon>Discoba</taxon>
        <taxon>Heterolobosea</taxon>
        <taxon>Tetramitia</taxon>
        <taxon>Eutetramitia</taxon>
        <taxon>Vahlkampfiidae</taxon>
        <taxon>Naegleria</taxon>
    </lineage>
</organism>
<dbReference type="OrthoDB" id="422187at2759"/>
<dbReference type="VEuPathDB" id="AmoebaDB:NF0088260"/>
<evidence type="ECO:0000313" key="3">
    <source>
        <dbReference type="Proteomes" id="UP000444721"/>
    </source>
</evidence>
<dbReference type="GO" id="GO:0000309">
    <property type="term" value="F:nicotinamide-nucleotide adenylyltransferase activity"/>
    <property type="evidence" value="ECO:0007669"/>
    <property type="project" value="TreeGrafter"/>
</dbReference>
<keyword evidence="3" id="KW-1185">Reference proteome</keyword>
<proteinExistence type="predicted"/>
<dbReference type="VEuPathDB" id="AmoebaDB:NfTy_010910"/>
<dbReference type="SUPFAM" id="SSF52374">
    <property type="entry name" value="Nucleotidylyl transferase"/>
    <property type="match status" value="1"/>
</dbReference>
<comment type="caution">
    <text evidence="2">The sequence shown here is derived from an EMBL/GenBank/DDBJ whole genome shotgun (WGS) entry which is preliminary data.</text>
</comment>
<evidence type="ECO:0000259" key="1">
    <source>
        <dbReference type="Pfam" id="PF01467"/>
    </source>
</evidence>
<dbReference type="InterPro" id="IPR004821">
    <property type="entry name" value="Cyt_trans-like"/>
</dbReference>
<dbReference type="AlphaFoldDB" id="A0A6A5CCE6"/>
<dbReference type="GO" id="GO:0004515">
    <property type="term" value="F:nicotinate-nucleotide adenylyltransferase activity"/>
    <property type="evidence" value="ECO:0007669"/>
    <property type="project" value="TreeGrafter"/>
</dbReference>
<dbReference type="EMBL" id="VFQX01000006">
    <property type="protein sequence ID" value="KAF0983208.1"/>
    <property type="molecule type" value="Genomic_DNA"/>
</dbReference>
<dbReference type="GO" id="GO:0009435">
    <property type="term" value="P:NAD+ biosynthetic process"/>
    <property type="evidence" value="ECO:0007669"/>
    <property type="project" value="TreeGrafter"/>
</dbReference>
<dbReference type="Proteomes" id="UP000444721">
    <property type="component" value="Unassembled WGS sequence"/>
</dbReference>
<dbReference type="Gene3D" id="3.40.50.620">
    <property type="entry name" value="HUPs"/>
    <property type="match status" value="1"/>
</dbReference>
<gene>
    <name evidence="2" type="ORF">FDP41_010273</name>
</gene>
<protein>
    <recommendedName>
        <fullName evidence="1">Cytidyltransferase-like domain-containing protein</fullName>
    </recommendedName>
</protein>
<name>A0A6A5CCE6_NAEFO</name>
<sequence length="268" mass="30848">MSKQHSDSSMNIFPARTHQSTPIEKITNLLSKYRTSVPSHIQRCVLLSTGSYNPCHRMHIETFHIIKKALESSHNMLVVGAFISPSHGQYVSSKLGEDYIETEARLEICKLSIEAETRKLKEIHGEDSVDDFLCVDRWESAVCREFIDFPDITYTLREYLEQQFPNENIQVIYICGSDHLEKCPYVLSFPTLLKCGAAILNRPSHSKSAASKQSSYKKTEHIYWIDTTMEDECSSTLVRKKAKAGETISQWVYPEVESYMRTHHIYFP</sequence>
<feature type="domain" description="Cytidyltransferase-like" evidence="1">
    <location>
        <begin position="49"/>
        <end position="240"/>
    </location>
</feature>
<dbReference type="PANTHER" id="PTHR12039">
    <property type="entry name" value="NICOTINAMIDE MONONUCLEOTIDE ADENYLYLTRANSFERASE"/>
    <property type="match status" value="1"/>
</dbReference>